<evidence type="ECO:0000313" key="1">
    <source>
        <dbReference type="EMBL" id="TCN88894.1"/>
    </source>
</evidence>
<evidence type="ECO:0000313" key="2">
    <source>
        <dbReference type="Proteomes" id="UP000294832"/>
    </source>
</evidence>
<dbReference type="Proteomes" id="UP000294832">
    <property type="component" value="Unassembled WGS sequence"/>
</dbReference>
<organism evidence="1 2">
    <name type="scientific">Shewanella fodinae</name>
    <dbReference type="NCBI Taxonomy" id="552357"/>
    <lineage>
        <taxon>Bacteria</taxon>
        <taxon>Pseudomonadati</taxon>
        <taxon>Pseudomonadota</taxon>
        <taxon>Gammaproteobacteria</taxon>
        <taxon>Alteromonadales</taxon>
        <taxon>Shewanellaceae</taxon>
        <taxon>Shewanella</taxon>
    </lineage>
</organism>
<protein>
    <submittedName>
        <fullName evidence="1">Tautomerase-like protein</fullName>
    </submittedName>
</protein>
<keyword evidence="2" id="KW-1185">Reference proteome</keyword>
<dbReference type="SUPFAM" id="SSF55331">
    <property type="entry name" value="Tautomerase/MIF"/>
    <property type="match status" value="1"/>
</dbReference>
<dbReference type="InterPro" id="IPR014347">
    <property type="entry name" value="Tautomerase/MIF_sf"/>
</dbReference>
<name>A0A4R2FK35_9GAMM</name>
<dbReference type="InterPro" id="IPR037479">
    <property type="entry name" value="Tauto_MSAD"/>
</dbReference>
<gene>
    <name evidence="1" type="ORF">EDC91_10375</name>
</gene>
<dbReference type="AlphaFoldDB" id="A0A4R2FK35"/>
<sequence>MPLLVFDMIEGRTPTAVRKILDCSHQVVLDVFGVPTRDRYQIVHENKDYQMVIEDTGLGYERSRDVIVLRVFTSPRSLEQKHLFMQRLSTALQQQCAIAPQDLVISFFSNSRDDWSFGEGEAQYSSGRLGAAPK</sequence>
<dbReference type="OrthoDB" id="9804765at2"/>
<dbReference type="EMBL" id="SLWF01000003">
    <property type="protein sequence ID" value="TCN88894.1"/>
    <property type="molecule type" value="Genomic_DNA"/>
</dbReference>
<dbReference type="RefSeq" id="WP_133037839.1">
    <property type="nucleotide sequence ID" value="NZ_SLWF01000003.1"/>
</dbReference>
<proteinExistence type="predicted"/>
<dbReference type="Gene3D" id="3.30.429.10">
    <property type="entry name" value="Macrophage Migration Inhibitory Factor"/>
    <property type="match status" value="1"/>
</dbReference>
<accession>A0A4R2FK35</accession>
<dbReference type="PANTHER" id="PTHR38460">
    <property type="entry name" value="TAUTOMERASE YOLI-RELATED"/>
    <property type="match status" value="1"/>
</dbReference>
<reference evidence="1 2" key="1">
    <citation type="submission" date="2019-03" db="EMBL/GenBank/DDBJ databases">
        <title>Freshwater and sediment microbial communities from various areas in North America, analyzing microbe dynamics in response to fracking.</title>
        <authorList>
            <person name="Lamendella R."/>
        </authorList>
    </citation>
    <scope>NUCLEOTIDE SEQUENCE [LARGE SCALE GENOMIC DNA]</scope>
    <source>
        <strain evidence="1 2">74A</strain>
    </source>
</reference>
<dbReference type="PANTHER" id="PTHR38460:SF1">
    <property type="entry name" value="TAUTOMERASE YOLI-RELATED"/>
    <property type="match status" value="1"/>
</dbReference>
<comment type="caution">
    <text evidence="1">The sequence shown here is derived from an EMBL/GenBank/DDBJ whole genome shotgun (WGS) entry which is preliminary data.</text>
</comment>
<dbReference type="Pfam" id="PF14552">
    <property type="entry name" value="Tautomerase_2"/>
    <property type="match status" value="1"/>
</dbReference>